<protein>
    <submittedName>
        <fullName evidence="1">Hydroxyneurosporene dehydrogenase</fullName>
    </submittedName>
</protein>
<reference evidence="1 2" key="1">
    <citation type="submission" date="2014-04" db="EMBL/GenBank/DDBJ databases">
        <title>A comprehensive comparison of genomes of Erythrobacter spp. strains.</title>
        <authorList>
            <person name="Zheng Q."/>
        </authorList>
    </citation>
    <scope>NUCLEOTIDE SEQUENCE [LARGE SCALE GENOMIC DNA]</scope>
    <source>
        <strain evidence="1 2">DSM 6997</strain>
    </source>
</reference>
<proteinExistence type="predicted"/>
<dbReference type="Proteomes" id="UP000027647">
    <property type="component" value="Unassembled WGS sequence"/>
</dbReference>
<evidence type="ECO:0000313" key="1">
    <source>
        <dbReference type="EMBL" id="KEO90173.1"/>
    </source>
</evidence>
<dbReference type="OrthoDB" id="5491608at2"/>
<sequence length="239" mass="27420">MHERPQGDVRRDATNLEIGHSAMRWNGDHLEIDIEERDTRLFNPIHRRVAGKVRVHPEALNAASFALDPAENHIWHCMAPRARIEVEMEEPGLSWSGTGYFDHNRGSEPLESGFNTWHWSRAHLKEGAVVCYEGERGDGSLFASAIRFDRHAEASHVELPAVAPLPKSKWQVDRRTRSEIGVAEVRRTWEDTPFYARSELSSKLFGEEVETVQESLDMRRFGSPVVQFMLPFRMPRKPA</sequence>
<dbReference type="eggNOG" id="COG5621">
    <property type="taxonomic scope" value="Bacteria"/>
</dbReference>
<comment type="caution">
    <text evidence="1">The sequence shown here is derived from an EMBL/GenBank/DDBJ whole genome shotgun (WGS) entry which is preliminary data.</text>
</comment>
<evidence type="ECO:0000313" key="2">
    <source>
        <dbReference type="Proteomes" id="UP000027647"/>
    </source>
</evidence>
<dbReference type="STRING" id="1044.EH31_08770"/>
<dbReference type="EMBL" id="JMIW01000003">
    <property type="protein sequence ID" value="KEO90173.1"/>
    <property type="molecule type" value="Genomic_DNA"/>
</dbReference>
<keyword evidence="2" id="KW-1185">Reference proteome</keyword>
<accession>A0A074ME90</accession>
<organism evidence="1 2">
    <name type="scientific">Erythrobacter longus</name>
    <dbReference type="NCBI Taxonomy" id="1044"/>
    <lineage>
        <taxon>Bacteria</taxon>
        <taxon>Pseudomonadati</taxon>
        <taxon>Pseudomonadota</taxon>
        <taxon>Alphaproteobacteria</taxon>
        <taxon>Sphingomonadales</taxon>
        <taxon>Erythrobacteraceae</taxon>
        <taxon>Erythrobacter/Porphyrobacter group</taxon>
        <taxon>Erythrobacter</taxon>
    </lineage>
</organism>
<dbReference type="SUPFAM" id="SSF159245">
    <property type="entry name" value="AttH-like"/>
    <property type="match status" value="1"/>
</dbReference>
<gene>
    <name evidence="1" type="ORF">EH31_08770</name>
</gene>
<dbReference type="CDD" id="cd21471">
    <property type="entry name" value="CrtC-like"/>
    <property type="match status" value="1"/>
</dbReference>
<dbReference type="AlphaFoldDB" id="A0A074ME90"/>
<name>A0A074ME90_ERYLO</name>